<dbReference type="NCBIfam" id="TIGR00577">
    <property type="entry name" value="fpg"/>
    <property type="match status" value="1"/>
</dbReference>
<dbReference type="SMART" id="SM01232">
    <property type="entry name" value="H2TH"/>
    <property type="match status" value="1"/>
</dbReference>
<evidence type="ECO:0000256" key="6">
    <source>
        <dbReference type="ARBA" id="ARBA00012720"/>
    </source>
</evidence>
<proteinExistence type="inferred from homology"/>
<dbReference type="FunFam" id="1.10.8.50:FF:000003">
    <property type="entry name" value="Formamidopyrimidine-DNA glycosylase"/>
    <property type="match status" value="1"/>
</dbReference>
<evidence type="ECO:0000259" key="21">
    <source>
        <dbReference type="PROSITE" id="PS51066"/>
    </source>
</evidence>
<dbReference type="GO" id="GO:0140078">
    <property type="term" value="F:class I DNA-(apurinic or apyrimidinic site) endonuclease activity"/>
    <property type="evidence" value="ECO:0007669"/>
    <property type="project" value="UniProtKB-EC"/>
</dbReference>
<evidence type="ECO:0000256" key="3">
    <source>
        <dbReference type="ARBA" id="ARBA00009409"/>
    </source>
</evidence>
<dbReference type="GO" id="GO:0006284">
    <property type="term" value="P:base-excision repair"/>
    <property type="evidence" value="ECO:0007669"/>
    <property type="project" value="InterPro"/>
</dbReference>
<protein>
    <recommendedName>
        <fullName evidence="7">Formamidopyrimidine-DNA glycosylase</fullName>
        <ecNumber evidence="5">3.2.2.23</ecNumber>
        <ecNumber evidence="6">4.2.99.18</ecNumber>
    </recommendedName>
    <alternativeName>
        <fullName evidence="18">DNA-(apurinic or apyrimidinic site) lyase MutM</fullName>
    </alternativeName>
</protein>
<keyword evidence="16" id="KW-0511">Multifunctional enzyme</keyword>
<dbReference type="InterPro" id="IPR035937">
    <property type="entry name" value="FPG_N"/>
</dbReference>
<dbReference type="InterPro" id="IPR015886">
    <property type="entry name" value="H2TH_FPG"/>
</dbReference>
<dbReference type="InterPro" id="IPR000214">
    <property type="entry name" value="Znf_DNA_glyclase/AP_lyase"/>
</dbReference>
<gene>
    <name evidence="23" type="primary">mutM</name>
    <name evidence="23" type="ORF">ENT73_00830</name>
</gene>
<evidence type="ECO:0000256" key="16">
    <source>
        <dbReference type="ARBA" id="ARBA00023268"/>
    </source>
</evidence>
<dbReference type="NCBIfam" id="NF002211">
    <property type="entry name" value="PRK01103.1"/>
    <property type="match status" value="1"/>
</dbReference>
<evidence type="ECO:0000256" key="18">
    <source>
        <dbReference type="ARBA" id="ARBA00030638"/>
    </source>
</evidence>
<accession>A0A832GK05</accession>
<dbReference type="SUPFAM" id="SSF81624">
    <property type="entry name" value="N-terminal domain of MutM-like DNA repair proteins"/>
    <property type="match status" value="1"/>
</dbReference>
<sequence length="271" mass="31028">MPELPEVETIKRDLKNYLLGAILKEVLIVNKNFLTKNKIELEELQNLKNSRLFELERRGKMLALIFEKRALIFHLGLTGALIFQPSPLFADNKHLIFSLLFDSGILSFQDIRKFGKIWLISKENLTTFWQANLGPDALEITEEDFITLLKEGHGPIKALLLNQKKLAGLGNIYATELLFRAKIHPLRKAESLTPEERRTLYREMKALLQEAIALRGSSIRDYVDGLGQKGLFQERHLVYGKKGRPCPLCQTPLEYIPLQGRGTTFCPQCQK</sequence>
<dbReference type="Gene3D" id="3.20.190.10">
    <property type="entry name" value="MutM-like, N-terminal"/>
    <property type="match status" value="1"/>
</dbReference>
<dbReference type="PROSITE" id="PS51068">
    <property type="entry name" value="FPG_CAT"/>
    <property type="match status" value="1"/>
</dbReference>
<dbReference type="SUPFAM" id="SSF46946">
    <property type="entry name" value="S13-like H2TH domain"/>
    <property type="match status" value="1"/>
</dbReference>
<evidence type="ECO:0000256" key="8">
    <source>
        <dbReference type="ARBA" id="ARBA00022723"/>
    </source>
</evidence>
<evidence type="ECO:0000256" key="13">
    <source>
        <dbReference type="ARBA" id="ARBA00023125"/>
    </source>
</evidence>
<dbReference type="InterPro" id="IPR012319">
    <property type="entry name" value="FPG_cat"/>
</dbReference>
<keyword evidence="9" id="KW-0227">DNA damage</keyword>
<dbReference type="AlphaFoldDB" id="A0A832GK05"/>
<feature type="domain" description="Formamidopyrimidine-DNA glycosylase catalytic" evidence="22">
    <location>
        <begin position="2"/>
        <end position="115"/>
    </location>
</feature>
<keyword evidence="11 23" id="KW-0378">Hydrolase</keyword>
<dbReference type="SMART" id="SM00898">
    <property type="entry name" value="Fapy_DNA_glyco"/>
    <property type="match status" value="1"/>
</dbReference>
<dbReference type="EC" id="4.2.99.18" evidence="6"/>
<evidence type="ECO:0000256" key="12">
    <source>
        <dbReference type="ARBA" id="ARBA00022833"/>
    </source>
</evidence>
<dbReference type="EMBL" id="DSZU01000017">
    <property type="protein sequence ID" value="HGV54618.1"/>
    <property type="molecule type" value="Genomic_DNA"/>
</dbReference>
<evidence type="ECO:0000256" key="15">
    <source>
        <dbReference type="ARBA" id="ARBA00023239"/>
    </source>
</evidence>
<comment type="catalytic activity">
    <reaction evidence="1">
        <text>Hydrolysis of DNA containing ring-opened 7-methylguanine residues, releasing 2,6-diamino-4-hydroxy-5-(N-methyl)formamidopyrimidine.</text>
        <dbReference type="EC" id="3.2.2.23"/>
    </reaction>
</comment>
<dbReference type="SUPFAM" id="SSF57716">
    <property type="entry name" value="Glucocorticoid receptor-like (DNA-binding domain)"/>
    <property type="match status" value="1"/>
</dbReference>
<keyword evidence="12" id="KW-0862">Zinc</keyword>
<keyword evidence="10 20" id="KW-0863">Zinc-finger</keyword>
<evidence type="ECO:0000313" key="23">
    <source>
        <dbReference type="EMBL" id="HGV54618.1"/>
    </source>
</evidence>
<feature type="domain" description="FPG-type" evidence="21">
    <location>
        <begin position="237"/>
        <end position="271"/>
    </location>
</feature>
<evidence type="ECO:0000256" key="5">
    <source>
        <dbReference type="ARBA" id="ARBA00012024"/>
    </source>
</evidence>
<keyword evidence="14" id="KW-0234">DNA repair</keyword>
<dbReference type="PANTHER" id="PTHR22993">
    <property type="entry name" value="FORMAMIDOPYRIMIDINE-DNA GLYCOSYLASE"/>
    <property type="match status" value="1"/>
</dbReference>
<organism evidence="23">
    <name type="scientific">Caldimicrobium thiodismutans</name>
    <dbReference type="NCBI Taxonomy" id="1653476"/>
    <lineage>
        <taxon>Bacteria</taxon>
        <taxon>Pseudomonadati</taxon>
        <taxon>Thermodesulfobacteriota</taxon>
        <taxon>Thermodesulfobacteria</taxon>
        <taxon>Thermodesulfobacteriales</taxon>
        <taxon>Thermodesulfobacteriaceae</taxon>
        <taxon>Caldimicrobium</taxon>
    </lineage>
</organism>
<comment type="catalytic activity">
    <reaction evidence="19">
        <text>2'-deoxyribonucleotide-(2'-deoxyribose 5'-phosphate)-2'-deoxyribonucleotide-DNA = a 3'-end 2'-deoxyribonucleotide-(2,3-dehydro-2,3-deoxyribose 5'-phosphate)-DNA + a 5'-end 5'-phospho-2'-deoxyribonucleoside-DNA + H(+)</text>
        <dbReference type="Rhea" id="RHEA:66592"/>
        <dbReference type="Rhea" id="RHEA-COMP:13180"/>
        <dbReference type="Rhea" id="RHEA-COMP:16897"/>
        <dbReference type="Rhea" id="RHEA-COMP:17067"/>
        <dbReference type="ChEBI" id="CHEBI:15378"/>
        <dbReference type="ChEBI" id="CHEBI:136412"/>
        <dbReference type="ChEBI" id="CHEBI:157695"/>
        <dbReference type="ChEBI" id="CHEBI:167181"/>
        <dbReference type="EC" id="4.2.99.18"/>
    </reaction>
</comment>
<dbReference type="CDD" id="cd08966">
    <property type="entry name" value="EcFpg-like_N"/>
    <property type="match status" value="1"/>
</dbReference>
<evidence type="ECO:0000256" key="19">
    <source>
        <dbReference type="ARBA" id="ARBA00044632"/>
    </source>
</evidence>
<dbReference type="GO" id="GO:0008270">
    <property type="term" value="F:zinc ion binding"/>
    <property type="evidence" value="ECO:0007669"/>
    <property type="project" value="UniProtKB-KW"/>
</dbReference>
<evidence type="ECO:0000256" key="11">
    <source>
        <dbReference type="ARBA" id="ARBA00022801"/>
    </source>
</evidence>
<keyword evidence="8" id="KW-0479">Metal-binding</keyword>
<evidence type="ECO:0000259" key="22">
    <source>
        <dbReference type="PROSITE" id="PS51068"/>
    </source>
</evidence>
<dbReference type="EC" id="3.2.2.23" evidence="5"/>
<comment type="subunit">
    <text evidence="4">Monomer.</text>
</comment>
<keyword evidence="13" id="KW-0238">DNA-binding</keyword>
<dbReference type="GO" id="GO:0034039">
    <property type="term" value="F:8-oxo-7,8-dihydroguanine DNA N-glycosylase activity"/>
    <property type="evidence" value="ECO:0007669"/>
    <property type="project" value="TreeGrafter"/>
</dbReference>
<evidence type="ECO:0000256" key="7">
    <source>
        <dbReference type="ARBA" id="ARBA00016240"/>
    </source>
</evidence>
<evidence type="ECO:0000256" key="4">
    <source>
        <dbReference type="ARBA" id="ARBA00011245"/>
    </source>
</evidence>
<dbReference type="PROSITE" id="PS51066">
    <property type="entry name" value="ZF_FPG_2"/>
    <property type="match status" value="1"/>
</dbReference>
<reference evidence="23" key="1">
    <citation type="journal article" date="2020" name="mSystems">
        <title>Genome- and Community-Level Interaction Insights into Carbon Utilization and Element Cycling Functions of Hydrothermarchaeota in Hydrothermal Sediment.</title>
        <authorList>
            <person name="Zhou Z."/>
            <person name="Liu Y."/>
            <person name="Xu W."/>
            <person name="Pan J."/>
            <person name="Luo Z.H."/>
            <person name="Li M."/>
        </authorList>
    </citation>
    <scope>NUCLEOTIDE SEQUENCE [LARGE SCALE GENOMIC DNA]</scope>
    <source>
        <strain evidence="23">SpSt-605</strain>
    </source>
</reference>
<evidence type="ECO:0000256" key="9">
    <source>
        <dbReference type="ARBA" id="ARBA00022763"/>
    </source>
</evidence>
<dbReference type="PANTHER" id="PTHR22993:SF9">
    <property type="entry name" value="FORMAMIDOPYRIMIDINE-DNA GLYCOSYLASE"/>
    <property type="match status" value="1"/>
</dbReference>
<comment type="caution">
    <text evidence="23">The sequence shown here is derived from an EMBL/GenBank/DDBJ whole genome shotgun (WGS) entry which is preliminary data.</text>
</comment>
<keyword evidence="15" id="KW-0456">Lyase</keyword>
<evidence type="ECO:0000256" key="14">
    <source>
        <dbReference type="ARBA" id="ARBA00023204"/>
    </source>
</evidence>
<evidence type="ECO:0000256" key="1">
    <source>
        <dbReference type="ARBA" id="ARBA00001668"/>
    </source>
</evidence>
<evidence type="ECO:0000256" key="20">
    <source>
        <dbReference type="PROSITE-ProRule" id="PRU00391"/>
    </source>
</evidence>
<keyword evidence="17 23" id="KW-0326">Glycosidase</keyword>
<evidence type="ECO:0000256" key="10">
    <source>
        <dbReference type="ARBA" id="ARBA00022771"/>
    </source>
</evidence>
<evidence type="ECO:0000256" key="2">
    <source>
        <dbReference type="ARBA" id="ARBA00001947"/>
    </source>
</evidence>
<comment type="cofactor">
    <cofactor evidence="2">
        <name>Zn(2+)</name>
        <dbReference type="ChEBI" id="CHEBI:29105"/>
    </cofactor>
</comment>
<name>A0A832GK05_9BACT</name>
<dbReference type="Pfam" id="PF06831">
    <property type="entry name" value="H2TH"/>
    <property type="match status" value="1"/>
</dbReference>
<dbReference type="InterPro" id="IPR020629">
    <property type="entry name" value="FPG_Glyclase"/>
</dbReference>
<dbReference type="InterPro" id="IPR010979">
    <property type="entry name" value="Ribosomal_uS13-like_H2TH"/>
</dbReference>
<evidence type="ECO:0000256" key="17">
    <source>
        <dbReference type="ARBA" id="ARBA00023295"/>
    </source>
</evidence>
<comment type="similarity">
    <text evidence="3">Belongs to the FPG family.</text>
</comment>
<dbReference type="Gene3D" id="1.10.8.50">
    <property type="match status" value="1"/>
</dbReference>
<dbReference type="GO" id="GO:0003684">
    <property type="term" value="F:damaged DNA binding"/>
    <property type="evidence" value="ECO:0007669"/>
    <property type="project" value="InterPro"/>
</dbReference>
<dbReference type="Pfam" id="PF01149">
    <property type="entry name" value="Fapy_DNA_glyco"/>
    <property type="match status" value="1"/>
</dbReference>